<evidence type="ECO:0000313" key="9">
    <source>
        <dbReference type="EMBL" id="GLX86173.1"/>
    </source>
</evidence>
<keyword evidence="5 6" id="KW-0472">Membrane</keyword>
<evidence type="ECO:0000256" key="4">
    <source>
        <dbReference type="ARBA" id="ARBA00022989"/>
    </source>
</evidence>
<feature type="transmembrane region" description="Helical" evidence="6">
    <location>
        <begin position="309"/>
        <end position="329"/>
    </location>
</feature>
<dbReference type="InterPro" id="IPR025857">
    <property type="entry name" value="MacB_PCD"/>
</dbReference>
<feature type="domain" description="MacB-like periplasmic core" evidence="8">
    <location>
        <begin position="20"/>
        <end position="243"/>
    </location>
</feature>
<keyword evidence="2" id="KW-1003">Cell membrane</keyword>
<dbReference type="InterPro" id="IPR050250">
    <property type="entry name" value="Macrolide_Exporter_MacB"/>
</dbReference>
<feature type="domain" description="MacB-like periplasmic core" evidence="8">
    <location>
        <begin position="458"/>
        <end position="650"/>
    </location>
</feature>
<dbReference type="EMBL" id="BSSV01000005">
    <property type="protein sequence ID" value="GLX86173.1"/>
    <property type="molecule type" value="Genomic_DNA"/>
</dbReference>
<feature type="transmembrane region" description="Helical" evidence="6">
    <location>
        <begin position="350"/>
        <end position="375"/>
    </location>
</feature>
<feature type="transmembrane region" description="Helical" evidence="6">
    <location>
        <begin position="710"/>
        <end position="734"/>
    </location>
</feature>
<evidence type="ECO:0000313" key="10">
    <source>
        <dbReference type="Proteomes" id="UP001157134"/>
    </source>
</evidence>
<evidence type="ECO:0000259" key="8">
    <source>
        <dbReference type="Pfam" id="PF12704"/>
    </source>
</evidence>
<dbReference type="Proteomes" id="UP001157134">
    <property type="component" value="Unassembled WGS sequence"/>
</dbReference>
<comment type="caution">
    <text evidence="9">The sequence shown here is derived from an EMBL/GenBank/DDBJ whole genome shotgun (WGS) entry which is preliminary data.</text>
</comment>
<organism evidence="9 10">
    <name type="scientific">Thalassotalea loyana</name>
    <dbReference type="NCBI Taxonomy" id="280483"/>
    <lineage>
        <taxon>Bacteria</taxon>
        <taxon>Pseudomonadati</taxon>
        <taxon>Pseudomonadota</taxon>
        <taxon>Gammaproteobacteria</taxon>
        <taxon>Alteromonadales</taxon>
        <taxon>Colwelliaceae</taxon>
        <taxon>Thalassotalea</taxon>
    </lineage>
</organism>
<feature type="domain" description="ABC3 transporter permease C-terminal" evidence="7">
    <location>
        <begin position="311"/>
        <end position="426"/>
    </location>
</feature>
<dbReference type="PANTHER" id="PTHR30572">
    <property type="entry name" value="MEMBRANE COMPONENT OF TRANSPORTER-RELATED"/>
    <property type="match status" value="1"/>
</dbReference>
<accession>A0ABQ6HDJ4</accession>
<sequence length="835" mass="92774">MFKNYLITAWRNILKNGIFSAINIFGLALGLMSCILIMLFVKDESGYDQWLTDSDRLVRIHTAYTMPNQPPFLTVRSAGRMMEAIRDYATAEVETGVRLIQFGMTVQQNNEGFSEQVTMVDSSFLDVFDLPFVHGDRASSFAKPMDMLVTEEMAYKYFGRTDVIGETMTFCCLAGGPANAVITGVIKDLPSATHLDVNFLFYFNPALFADDTNVVHTWNSVNVYTYFKLKESATIEQLQERITYWLNNESPFLDMVTNFLGEQAEGAKVTDFVSLKVMSVPDLHLHAKRDAGSMGDLTPMGDANMIKTFTVVAILVLVIACINFMNLSTAKASKRAKEVAMRKVLGASRFQVAVQFLSEALTLVFIALLFALAAAELVLPLYNKVIIKDLQLQLFNDPMLMLDLLLVATAVGLAAGIYPAIYLSKFLPGHILKASKSSESQSSTKLRSALVVAQFSTSIMLVIATLVVYGQTLYSVDADVGYRYDNKLVLNIRTARDSAESLEQALLKVPGVTDVSFSSESPTQDYENNTQYTLVEPNQNGDKVEPIVLNYHNMGYGFFESYGVTPIAGRLFDENYGTDQVQSRTDGAEGMSQASIIVNRTAATKLGFTDVSQLVGKTLTSGHYEYTIIGVIPDLHFRSIKFGIRASVYTLDPTRFNVANIAFKTNDMPQLINQVEAVWKEQVPLQPIDLQFLSEMMAAQYQDEATTAKLLLAFSALAIIVACLGLYGLSAFTVERRTKEIGIRKVMGAKVTDIVKLLIWQFSKPVLLANIIAWPIVCYFMLAWLQNFPYRIEAWYLIPICLFVGVMSLIIAWLTVGGNAAKVANKNPVNSLRYE</sequence>
<comment type="subcellular location">
    <subcellularLocation>
        <location evidence="1">Cell membrane</location>
        <topology evidence="1">Multi-pass membrane protein</topology>
    </subcellularLocation>
</comment>
<keyword evidence="4 6" id="KW-1133">Transmembrane helix</keyword>
<feature type="domain" description="ABC3 transporter permease C-terminal" evidence="7">
    <location>
        <begin position="713"/>
        <end position="815"/>
    </location>
</feature>
<evidence type="ECO:0000256" key="2">
    <source>
        <dbReference type="ARBA" id="ARBA00022475"/>
    </source>
</evidence>
<feature type="transmembrane region" description="Helical" evidence="6">
    <location>
        <begin position="448"/>
        <end position="469"/>
    </location>
</feature>
<gene>
    <name evidence="9" type="ORF">tloyanaT_24260</name>
</gene>
<proteinExistence type="predicted"/>
<dbReference type="RefSeq" id="WP_284298920.1">
    <property type="nucleotide sequence ID" value="NZ_BSSV01000005.1"/>
</dbReference>
<evidence type="ECO:0000256" key="1">
    <source>
        <dbReference type="ARBA" id="ARBA00004651"/>
    </source>
</evidence>
<protein>
    <submittedName>
        <fullName evidence="9">ABC transporter permease</fullName>
    </submittedName>
</protein>
<name>A0ABQ6HDJ4_9GAMM</name>
<evidence type="ECO:0000256" key="5">
    <source>
        <dbReference type="ARBA" id="ARBA00023136"/>
    </source>
</evidence>
<reference evidence="9 10" key="1">
    <citation type="submission" date="2023-03" db="EMBL/GenBank/DDBJ databases">
        <title>Thalassotalea loyana LMG 22536T draft genome sequence.</title>
        <authorList>
            <person name="Sawabe T."/>
        </authorList>
    </citation>
    <scope>NUCLEOTIDE SEQUENCE [LARGE SCALE GENOMIC DNA]</scope>
    <source>
        <strain evidence="9 10">LMG 22536</strain>
    </source>
</reference>
<feature type="transmembrane region" description="Helical" evidence="6">
    <location>
        <begin position="21"/>
        <end position="41"/>
    </location>
</feature>
<evidence type="ECO:0000256" key="6">
    <source>
        <dbReference type="SAM" id="Phobius"/>
    </source>
</evidence>
<keyword evidence="10" id="KW-1185">Reference proteome</keyword>
<evidence type="ECO:0000256" key="3">
    <source>
        <dbReference type="ARBA" id="ARBA00022692"/>
    </source>
</evidence>
<feature type="transmembrane region" description="Helical" evidence="6">
    <location>
        <begin position="796"/>
        <end position="816"/>
    </location>
</feature>
<dbReference type="PANTHER" id="PTHR30572:SF18">
    <property type="entry name" value="ABC-TYPE MACROLIDE FAMILY EXPORT SYSTEM PERMEASE COMPONENT 2"/>
    <property type="match status" value="1"/>
</dbReference>
<dbReference type="Pfam" id="PF12704">
    <property type="entry name" value="MacB_PCD"/>
    <property type="match status" value="2"/>
</dbReference>
<dbReference type="InterPro" id="IPR003838">
    <property type="entry name" value="ABC3_permease_C"/>
</dbReference>
<dbReference type="PROSITE" id="PS51257">
    <property type="entry name" value="PROKAR_LIPOPROTEIN"/>
    <property type="match status" value="1"/>
</dbReference>
<feature type="transmembrane region" description="Helical" evidence="6">
    <location>
        <begin position="766"/>
        <end position="784"/>
    </location>
</feature>
<dbReference type="Pfam" id="PF02687">
    <property type="entry name" value="FtsX"/>
    <property type="match status" value="2"/>
</dbReference>
<evidence type="ECO:0000259" key="7">
    <source>
        <dbReference type="Pfam" id="PF02687"/>
    </source>
</evidence>
<keyword evidence="3 6" id="KW-0812">Transmembrane</keyword>
<feature type="transmembrane region" description="Helical" evidence="6">
    <location>
        <begin position="404"/>
        <end position="427"/>
    </location>
</feature>